<keyword evidence="4" id="KW-1185">Reference proteome</keyword>
<dbReference type="SUPFAM" id="SSF53335">
    <property type="entry name" value="S-adenosyl-L-methionine-dependent methyltransferases"/>
    <property type="match status" value="1"/>
</dbReference>
<dbReference type="EMBL" id="JAEPRD010000056">
    <property type="protein sequence ID" value="KAG2202914.1"/>
    <property type="molecule type" value="Genomic_DNA"/>
</dbReference>
<feature type="compositionally biased region" description="Basic residues" evidence="1">
    <location>
        <begin position="200"/>
        <end position="227"/>
    </location>
</feature>
<dbReference type="Pfam" id="PF13847">
    <property type="entry name" value="Methyltransf_31"/>
    <property type="match status" value="1"/>
</dbReference>
<dbReference type="Proteomes" id="UP000603453">
    <property type="component" value="Unassembled WGS sequence"/>
</dbReference>
<comment type="caution">
    <text evidence="3">The sequence shown here is derived from an EMBL/GenBank/DDBJ whole genome shotgun (WGS) entry which is preliminary data.</text>
</comment>
<name>A0A8H7V6A6_9FUNG</name>
<proteinExistence type="predicted"/>
<evidence type="ECO:0000313" key="4">
    <source>
        <dbReference type="Proteomes" id="UP000603453"/>
    </source>
</evidence>
<reference evidence="3" key="1">
    <citation type="submission" date="2020-12" db="EMBL/GenBank/DDBJ databases">
        <title>Metabolic potential, ecology and presence of endohyphal bacteria is reflected in genomic diversity of Mucoromycotina.</title>
        <authorList>
            <person name="Muszewska A."/>
            <person name="Okrasinska A."/>
            <person name="Steczkiewicz K."/>
            <person name="Drgas O."/>
            <person name="Orlowska M."/>
            <person name="Perlinska-Lenart U."/>
            <person name="Aleksandrzak-Piekarczyk T."/>
            <person name="Szatraj K."/>
            <person name="Zielenkiewicz U."/>
            <person name="Pilsyk S."/>
            <person name="Malc E."/>
            <person name="Mieczkowski P."/>
            <person name="Kruszewska J.S."/>
            <person name="Biernat P."/>
            <person name="Pawlowska J."/>
        </authorList>
    </citation>
    <scope>NUCLEOTIDE SEQUENCE</scope>
    <source>
        <strain evidence="3">WA0000017839</strain>
    </source>
</reference>
<feature type="domain" description="Methyltransferase" evidence="2">
    <location>
        <begin position="36"/>
        <end position="140"/>
    </location>
</feature>
<evidence type="ECO:0000313" key="3">
    <source>
        <dbReference type="EMBL" id="KAG2202914.1"/>
    </source>
</evidence>
<dbReference type="Gene3D" id="3.40.50.150">
    <property type="entry name" value="Vaccinia Virus protein VP39"/>
    <property type="match status" value="1"/>
</dbReference>
<feature type="compositionally biased region" description="Basic and acidic residues" evidence="1">
    <location>
        <begin position="228"/>
        <end position="244"/>
    </location>
</feature>
<evidence type="ECO:0000256" key="1">
    <source>
        <dbReference type="SAM" id="MobiDB-lite"/>
    </source>
</evidence>
<gene>
    <name evidence="3" type="ORF">INT47_008946</name>
</gene>
<dbReference type="OrthoDB" id="10017101at2759"/>
<dbReference type="PANTHER" id="PTHR43861">
    <property type="entry name" value="TRANS-ACONITATE 2-METHYLTRANSFERASE-RELATED"/>
    <property type="match status" value="1"/>
</dbReference>
<dbReference type="AlphaFoldDB" id="A0A8H7V6A6"/>
<dbReference type="InterPro" id="IPR025714">
    <property type="entry name" value="Methyltranfer_dom"/>
</dbReference>
<protein>
    <recommendedName>
        <fullName evidence="2">Methyltransferase domain-containing protein</fullName>
    </recommendedName>
</protein>
<dbReference type="CDD" id="cd02440">
    <property type="entry name" value="AdoMet_MTases"/>
    <property type="match status" value="1"/>
</dbReference>
<sequence>MANIEKIKFEQNQPLLTYIEQLLEDKFSISSSDRVLNVIEIGCGSGDFTLILKDKFKDKVQVTAIDPSETDLAAAKEKNVDASVDFQQSDIFKFSSTTRYDLVLFTKSLHHCIPVDQAVKNAYNLLSDDGIFLAEEIYLDRMQTKDTRWFFDRLDLLLKTECMTSLEEAAAKNQPSYKPMVAKLLNSSLPIEERWFRPHHHHHHGEHHHGEHKHGEHKHGEHKHAEHKHAEHKHEEHDHEEGHTHQHHPHQEHKEHGEHEKKDYLSEIVGSSAVIDAITAQFGQQNITLTKVPYFYQFLAFCGLKNIPVLQEFYKQEVRAVESGIIAPLGIHI</sequence>
<organism evidence="3 4">
    <name type="scientific">Mucor saturninus</name>
    <dbReference type="NCBI Taxonomy" id="64648"/>
    <lineage>
        <taxon>Eukaryota</taxon>
        <taxon>Fungi</taxon>
        <taxon>Fungi incertae sedis</taxon>
        <taxon>Mucoromycota</taxon>
        <taxon>Mucoromycotina</taxon>
        <taxon>Mucoromycetes</taxon>
        <taxon>Mucorales</taxon>
        <taxon>Mucorineae</taxon>
        <taxon>Mucoraceae</taxon>
        <taxon>Mucor</taxon>
    </lineage>
</organism>
<feature type="region of interest" description="Disordered" evidence="1">
    <location>
        <begin position="200"/>
        <end position="260"/>
    </location>
</feature>
<accession>A0A8H7V6A6</accession>
<dbReference type="InterPro" id="IPR029063">
    <property type="entry name" value="SAM-dependent_MTases_sf"/>
</dbReference>
<feature type="non-terminal residue" evidence="3">
    <location>
        <position position="1"/>
    </location>
</feature>
<evidence type="ECO:0000259" key="2">
    <source>
        <dbReference type="Pfam" id="PF13847"/>
    </source>
</evidence>